<keyword evidence="3" id="KW-1185">Reference proteome</keyword>
<feature type="compositionally biased region" description="Basic and acidic residues" evidence="1">
    <location>
        <begin position="53"/>
        <end position="66"/>
    </location>
</feature>
<dbReference type="Proteomes" id="UP001054945">
    <property type="component" value="Unassembled WGS sequence"/>
</dbReference>
<sequence length="217" mass="24651">MQEEKKITEMGHEEINQSVSETFPTQLRQHALLKGREDVGHFISGVFIYAKEPQETKKTTRSEKARSTKRAQKRKRRPEPFGTFKRKRIKRLKTKTHKKEVKTKERTLVKVKGKSLKLGKSLVAIGEKSNNYTKAVVSLEKETAHKLGGILENICNSIILKTVENANNSKEIGEEEIKASTFELLPKTLAEHAQAIAKKNCKLLNSVYYVLDNAAHV</sequence>
<evidence type="ECO:0000313" key="2">
    <source>
        <dbReference type="EMBL" id="GIZ03856.1"/>
    </source>
</evidence>
<evidence type="ECO:0000313" key="3">
    <source>
        <dbReference type="Proteomes" id="UP001054945"/>
    </source>
</evidence>
<feature type="region of interest" description="Disordered" evidence="1">
    <location>
        <begin position="53"/>
        <end position="86"/>
    </location>
</feature>
<accession>A0AAV4Y8Q6</accession>
<feature type="compositionally biased region" description="Basic and acidic residues" evidence="1">
    <location>
        <begin position="1"/>
        <end position="15"/>
    </location>
</feature>
<evidence type="ECO:0000256" key="1">
    <source>
        <dbReference type="SAM" id="MobiDB-lite"/>
    </source>
</evidence>
<organism evidence="2 3">
    <name type="scientific">Caerostris extrusa</name>
    <name type="common">Bark spider</name>
    <name type="synonym">Caerostris bankana</name>
    <dbReference type="NCBI Taxonomy" id="172846"/>
    <lineage>
        <taxon>Eukaryota</taxon>
        <taxon>Metazoa</taxon>
        <taxon>Ecdysozoa</taxon>
        <taxon>Arthropoda</taxon>
        <taxon>Chelicerata</taxon>
        <taxon>Arachnida</taxon>
        <taxon>Araneae</taxon>
        <taxon>Araneomorphae</taxon>
        <taxon>Entelegynae</taxon>
        <taxon>Araneoidea</taxon>
        <taxon>Araneidae</taxon>
        <taxon>Caerostris</taxon>
    </lineage>
</organism>
<reference evidence="2 3" key="1">
    <citation type="submission" date="2021-06" db="EMBL/GenBank/DDBJ databases">
        <title>Caerostris extrusa draft genome.</title>
        <authorList>
            <person name="Kono N."/>
            <person name="Arakawa K."/>
        </authorList>
    </citation>
    <scope>NUCLEOTIDE SEQUENCE [LARGE SCALE GENOMIC DNA]</scope>
</reference>
<dbReference type="AlphaFoldDB" id="A0AAV4Y8Q6"/>
<feature type="compositionally biased region" description="Basic residues" evidence="1">
    <location>
        <begin position="67"/>
        <end position="77"/>
    </location>
</feature>
<protein>
    <submittedName>
        <fullName evidence="2">Uncharacterized protein</fullName>
    </submittedName>
</protein>
<proteinExistence type="predicted"/>
<gene>
    <name evidence="2" type="ORF">CEXT_458291</name>
</gene>
<name>A0AAV4Y8Q6_CAEEX</name>
<feature type="region of interest" description="Disordered" evidence="1">
    <location>
        <begin position="1"/>
        <end position="22"/>
    </location>
</feature>
<dbReference type="EMBL" id="BPLR01001659">
    <property type="protein sequence ID" value="GIZ03856.1"/>
    <property type="molecule type" value="Genomic_DNA"/>
</dbReference>
<comment type="caution">
    <text evidence="2">The sequence shown here is derived from an EMBL/GenBank/DDBJ whole genome shotgun (WGS) entry which is preliminary data.</text>
</comment>